<comment type="caution">
    <text evidence="3">The sequence shown here is derived from an EMBL/GenBank/DDBJ whole genome shotgun (WGS) entry which is preliminary data.</text>
</comment>
<dbReference type="Pfam" id="PF04738">
    <property type="entry name" value="Lant_dehydr_N"/>
    <property type="match status" value="1"/>
</dbReference>
<protein>
    <submittedName>
        <fullName evidence="3">Thiopeptide-type bacteriocin biosynthesis protein</fullName>
    </submittedName>
</protein>
<dbReference type="EMBL" id="JADBDZ010000001">
    <property type="protein sequence ID" value="MBE1533237.1"/>
    <property type="molecule type" value="Genomic_DNA"/>
</dbReference>
<dbReference type="InterPro" id="IPR023809">
    <property type="entry name" value="Thiopep_bacteriocin_synth_dom"/>
</dbReference>
<feature type="domain" description="Thiopeptide-type bacteriocin biosynthesis" evidence="2">
    <location>
        <begin position="764"/>
        <end position="1011"/>
    </location>
</feature>
<sequence length="1025" mass="112653">MDGRLYRCGDLVLLRAAPHGELPLPAWPDLSGDTLEHRAQRRAWLRTVWAIGAVADAIEHASPVLAQEVRTVCTAEDPDVRRVRRAVSSVVRYTLRMTSRATPFGLFAGVATASFGQKLEWRWGGAHRAVARVGGPWLAEVIEQLEMTRELFERVHLVANDLCFRRGDRLVVPYPPPAPRRDSVSSAEISLRYTAAVEIVIETARLPIRSGELAGKLAAEFPARPLPSIVDMLADLVKEGVLISGLRPSATVVDPLGHVIERLESARADGIPQAAGTLRRLRRVRDDLERHNNEPDPVRARDARAVAVSRMRELNPQPVQPLALDLHLDSELVLPHPVAREAEAAASVLARLTVHPFVTEPWKQFHTRFFERYGVGRLVPVLELVNPDVGLGFPSGYLGAAPEPRLPISARDERLLALAQAAVLDGRDEVVLDERRIERLAPDEPVRHQPHAEICFELRATSETAVDNGDFTLAVTGVSRGMGTMVGRFVGSLSRAEQEQVRNRFAGLPTSDPDALPVQLSFPSLSPEGANVSSVPELLPPVVSLGEHHAVSGTRIPVDDLAVGCDGDRLYLASIGLGRRVEAVIPHALDLRAHTPPIARFMAEVGKAQDAVLTGFDWGAASRLPFLPRVRHGRTILSPARWLLDSAEFPGQDIPWPQWLDAFAEWRTRRGLPETAVLAEGDRRLKLDFAERAHLALLRTSLRRAHRVVLEEAADAGDYGWCGGRPHEVVVQLTTTAITPPARSAIGRHVARRDDGHVPGASPWLFVKLYGHPGRQTELLVQHVPALLAQWDKPPAWWFTRYRDPEPHIRLRIAVDDFGTVAARAGSWAQRLRRVGLLRDVQFATYYPEVGRWGSGRLMTAAEDVFGADSRALVVQLGEPSRPRHDVLTAAQFVAIAVAFTGSTQLGVTWLIQHVTAKASAPLPRDALAQAVLLADPADDWQGLRAVPGGETVVEAWKQREDALTAYRVLLDGDGGIDHDAVLTSLLHAHHMRAIGIDPDNERTCLRLARAAAQAWTARRARSRA</sequence>
<feature type="domain" description="Lantibiotic dehydratase N-terminal" evidence="1">
    <location>
        <begin position="53"/>
        <end position="698"/>
    </location>
</feature>
<dbReference type="RefSeq" id="WP_192759819.1">
    <property type="nucleotide sequence ID" value="NZ_JADBDZ010000001.1"/>
</dbReference>
<proteinExistence type="predicted"/>
<accession>A0ABR9JRS8</accession>
<evidence type="ECO:0000259" key="2">
    <source>
        <dbReference type="Pfam" id="PF14028"/>
    </source>
</evidence>
<name>A0ABR9JRS8_9ACTN</name>
<dbReference type="InterPro" id="IPR006827">
    <property type="entry name" value="Lant_deHydtase_N"/>
</dbReference>
<dbReference type="Pfam" id="PF14028">
    <property type="entry name" value="Lant_dehydr_C"/>
    <property type="match status" value="1"/>
</dbReference>
<evidence type="ECO:0000313" key="4">
    <source>
        <dbReference type="Proteomes" id="UP000627838"/>
    </source>
</evidence>
<dbReference type="Proteomes" id="UP000627838">
    <property type="component" value="Unassembled WGS sequence"/>
</dbReference>
<gene>
    <name evidence="3" type="ORF">H4W34_003070</name>
</gene>
<evidence type="ECO:0000259" key="1">
    <source>
        <dbReference type="Pfam" id="PF04738"/>
    </source>
</evidence>
<organism evidence="3 4">
    <name type="scientific">Actinomadura algeriensis</name>
    <dbReference type="NCBI Taxonomy" id="1679523"/>
    <lineage>
        <taxon>Bacteria</taxon>
        <taxon>Bacillati</taxon>
        <taxon>Actinomycetota</taxon>
        <taxon>Actinomycetes</taxon>
        <taxon>Streptosporangiales</taxon>
        <taxon>Thermomonosporaceae</taxon>
        <taxon>Actinomadura</taxon>
    </lineage>
</organism>
<reference evidence="3 4" key="1">
    <citation type="submission" date="2020-10" db="EMBL/GenBank/DDBJ databases">
        <title>Sequencing the genomes of 1000 actinobacteria strains.</title>
        <authorList>
            <person name="Klenk H.-P."/>
        </authorList>
    </citation>
    <scope>NUCLEOTIDE SEQUENCE [LARGE SCALE GENOMIC DNA]</scope>
    <source>
        <strain evidence="3 4">DSM 46744</strain>
    </source>
</reference>
<keyword evidence="4" id="KW-1185">Reference proteome</keyword>
<dbReference type="NCBIfam" id="TIGR03891">
    <property type="entry name" value="thiopep_ocin"/>
    <property type="match status" value="1"/>
</dbReference>
<evidence type="ECO:0000313" key="3">
    <source>
        <dbReference type="EMBL" id="MBE1533237.1"/>
    </source>
</evidence>